<dbReference type="PANTHER" id="PTHR22954">
    <property type="entry name" value="RETROVIRAL PROTEASE-RELATED"/>
    <property type="match status" value="1"/>
</dbReference>
<protein>
    <submittedName>
        <fullName evidence="2">Uncharacterized protein</fullName>
    </submittedName>
</protein>
<evidence type="ECO:0000313" key="2">
    <source>
        <dbReference type="EMBL" id="KAH0817160.1"/>
    </source>
</evidence>
<dbReference type="EMBL" id="JABDTM020020187">
    <property type="protein sequence ID" value="KAH0817160.1"/>
    <property type="molecule type" value="Genomic_DNA"/>
</dbReference>
<dbReference type="Pfam" id="PF03564">
    <property type="entry name" value="DUF1759"/>
    <property type="match status" value="1"/>
</dbReference>
<reference evidence="2" key="2">
    <citation type="submission" date="2021-08" db="EMBL/GenBank/DDBJ databases">
        <authorList>
            <person name="Eriksson T."/>
        </authorList>
    </citation>
    <scope>NUCLEOTIDE SEQUENCE</scope>
    <source>
        <strain evidence="2">Stoneville</strain>
        <tissue evidence="2">Whole head</tissue>
    </source>
</reference>
<evidence type="ECO:0000256" key="1">
    <source>
        <dbReference type="SAM" id="MobiDB-lite"/>
    </source>
</evidence>
<dbReference type="PANTHER" id="PTHR22954:SF3">
    <property type="entry name" value="PROTEIN CBG08539"/>
    <property type="match status" value="1"/>
</dbReference>
<accession>A0A8J6LDS6</accession>
<dbReference type="InterPro" id="IPR005312">
    <property type="entry name" value="DUF1759"/>
</dbReference>
<dbReference type="Proteomes" id="UP000719412">
    <property type="component" value="Unassembled WGS sequence"/>
</dbReference>
<evidence type="ECO:0000313" key="3">
    <source>
        <dbReference type="Proteomes" id="UP000719412"/>
    </source>
</evidence>
<organism evidence="2 3">
    <name type="scientific">Tenebrio molitor</name>
    <name type="common">Yellow mealworm beetle</name>
    <dbReference type="NCBI Taxonomy" id="7067"/>
    <lineage>
        <taxon>Eukaryota</taxon>
        <taxon>Metazoa</taxon>
        <taxon>Ecdysozoa</taxon>
        <taxon>Arthropoda</taxon>
        <taxon>Hexapoda</taxon>
        <taxon>Insecta</taxon>
        <taxon>Pterygota</taxon>
        <taxon>Neoptera</taxon>
        <taxon>Endopterygota</taxon>
        <taxon>Coleoptera</taxon>
        <taxon>Polyphaga</taxon>
        <taxon>Cucujiformia</taxon>
        <taxon>Tenebrionidae</taxon>
        <taxon>Tenebrio</taxon>
    </lineage>
</organism>
<feature type="compositionally biased region" description="Basic residues" evidence="1">
    <location>
        <begin position="464"/>
        <end position="473"/>
    </location>
</feature>
<keyword evidence="3" id="KW-1185">Reference proteome</keyword>
<feature type="region of interest" description="Disordered" evidence="1">
    <location>
        <begin position="447"/>
        <end position="473"/>
    </location>
</feature>
<reference evidence="2" key="1">
    <citation type="journal article" date="2020" name="J Insects Food Feed">
        <title>The yellow mealworm (Tenebrio molitor) genome: a resource for the emerging insects as food and feed industry.</title>
        <authorList>
            <person name="Eriksson T."/>
            <person name="Andere A."/>
            <person name="Kelstrup H."/>
            <person name="Emery V."/>
            <person name="Picard C."/>
        </authorList>
    </citation>
    <scope>NUCLEOTIDE SEQUENCE</scope>
    <source>
        <strain evidence="2">Stoneville</strain>
        <tissue evidence="2">Whole head</tissue>
    </source>
</reference>
<sequence length="526" mass="59171">MASVNNRITLQVSRMAFVRSVDAENDAGSIADHQKLLTSKTDVSKDLEYFKNDAYQTIMHVYVSGKAALRTRIADLESAHHPPAGAKLTNSSLLAPTQARPALPGINIEPFSGDIWDWQPFQNLFVCLVGKSPTLSNVEKMHHLTSSVIGNAARLIGNLPVCGDSFKTAWDLLTKRYENKRFLITAQLDKLFSLKRIGKGTERSPEYNQINHYSISWSRNWTYGHVKLGNSALAQILTSRRTSSSHNTYQPVQGHRKASKLTQPHENHHGNLLTVHQPSRLIKWENLHTFTLLNNKIRNQPAHLTHRHLPMGLSLYRVLSYLQIRKSSKIPIIEVGSVSSGRTTGIVSCQLRSTHSEVQVHVDAHVLSQLTAQIPSVAIPRQQWRDLKNLDLADPDFNQPGPIDLLIGADSYAADFTQYLAVYFLAKYQVHLNSHHSNHSMWSAMTISKSPSPNSGSKKEFQPRHKKTSHKLKPHVKIISSEHTQGVEEEHLKSFIIHYGGQDLRGCLNRQNSGHQRYPQKISTTT</sequence>
<comment type="caution">
    <text evidence="2">The sequence shown here is derived from an EMBL/GenBank/DDBJ whole genome shotgun (WGS) entry which is preliminary data.</text>
</comment>
<name>A0A8J6LDS6_TENMO</name>
<gene>
    <name evidence="2" type="ORF">GEV33_005629</name>
</gene>
<proteinExistence type="predicted"/>
<dbReference type="AlphaFoldDB" id="A0A8J6LDS6"/>